<accession>A0ABD1L795</accession>
<comment type="caution">
    <text evidence="2">The sequence shown here is derived from an EMBL/GenBank/DDBJ whole genome shotgun (WGS) entry which is preliminary data.</text>
</comment>
<dbReference type="Proteomes" id="UP001603857">
    <property type="component" value="Unassembled WGS sequence"/>
</dbReference>
<sequence length="178" mass="20136">MFSHGQLGVQCQMKRRMSSSKDSRQEEFQSIYSQARSEAASCGGGSQSSPIDSVQGERIRKESWFIAAGGKNSKRKVYVVGKVSPGYRLGDRLPEPGHGIPDSAKILQLEEEVRQSREEARKSREEARQTREPNERLNKRFQSLVNVVLPLLSPDAQTLLLHQDDEQPNQETQDYADY</sequence>
<evidence type="ECO:0000313" key="2">
    <source>
        <dbReference type="EMBL" id="KAL2319393.1"/>
    </source>
</evidence>
<reference evidence="2 3" key="1">
    <citation type="submission" date="2024-08" db="EMBL/GenBank/DDBJ databases">
        <title>Insights into the chromosomal genome structure of Flemingia macrophylla.</title>
        <authorList>
            <person name="Ding Y."/>
            <person name="Zhao Y."/>
            <person name="Bi W."/>
            <person name="Wu M."/>
            <person name="Zhao G."/>
            <person name="Gong Y."/>
            <person name="Li W."/>
            <person name="Zhang P."/>
        </authorList>
    </citation>
    <scope>NUCLEOTIDE SEQUENCE [LARGE SCALE GENOMIC DNA]</scope>
    <source>
        <strain evidence="2">DYQJB</strain>
        <tissue evidence="2">Leaf</tissue>
    </source>
</reference>
<name>A0ABD1L795_9FABA</name>
<protein>
    <submittedName>
        <fullName evidence="2">Uncharacterized protein</fullName>
    </submittedName>
</protein>
<evidence type="ECO:0000313" key="3">
    <source>
        <dbReference type="Proteomes" id="UP001603857"/>
    </source>
</evidence>
<evidence type="ECO:0000256" key="1">
    <source>
        <dbReference type="SAM" id="MobiDB-lite"/>
    </source>
</evidence>
<proteinExistence type="predicted"/>
<feature type="region of interest" description="Disordered" evidence="1">
    <location>
        <begin position="159"/>
        <end position="178"/>
    </location>
</feature>
<feature type="region of interest" description="Disordered" evidence="1">
    <location>
        <begin position="1"/>
        <end position="55"/>
    </location>
</feature>
<dbReference type="EMBL" id="JBGMDY010000010">
    <property type="protein sequence ID" value="KAL2319393.1"/>
    <property type="molecule type" value="Genomic_DNA"/>
</dbReference>
<feature type="region of interest" description="Disordered" evidence="1">
    <location>
        <begin position="112"/>
        <end position="137"/>
    </location>
</feature>
<feature type="compositionally biased region" description="Polar residues" evidence="1">
    <location>
        <begin position="169"/>
        <end position="178"/>
    </location>
</feature>
<gene>
    <name evidence="2" type="ORF">Fmac_028362</name>
</gene>
<dbReference type="AlphaFoldDB" id="A0ABD1L795"/>
<keyword evidence="3" id="KW-1185">Reference proteome</keyword>
<organism evidence="2 3">
    <name type="scientific">Flemingia macrophylla</name>
    <dbReference type="NCBI Taxonomy" id="520843"/>
    <lineage>
        <taxon>Eukaryota</taxon>
        <taxon>Viridiplantae</taxon>
        <taxon>Streptophyta</taxon>
        <taxon>Embryophyta</taxon>
        <taxon>Tracheophyta</taxon>
        <taxon>Spermatophyta</taxon>
        <taxon>Magnoliopsida</taxon>
        <taxon>eudicotyledons</taxon>
        <taxon>Gunneridae</taxon>
        <taxon>Pentapetalae</taxon>
        <taxon>rosids</taxon>
        <taxon>fabids</taxon>
        <taxon>Fabales</taxon>
        <taxon>Fabaceae</taxon>
        <taxon>Papilionoideae</taxon>
        <taxon>50 kb inversion clade</taxon>
        <taxon>NPAAA clade</taxon>
        <taxon>indigoferoid/millettioid clade</taxon>
        <taxon>Phaseoleae</taxon>
        <taxon>Flemingia</taxon>
    </lineage>
</organism>